<reference evidence="1 2" key="1">
    <citation type="submission" date="2019-04" db="EMBL/GenBank/DDBJ databases">
        <title>High contiguity whole genome sequence and gene annotation resource for two Venturia nashicola isolates.</title>
        <authorList>
            <person name="Prokchorchik M."/>
            <person name="Won K."/>
            <person name="Lee Y."/>
            <person name="Choi E.D."/>
            <person name="Segonzac C."/>
            <person name="Sohn K.H."/>
        </authorList>
    </citation>
    <scope>NUCLEOTIDE SEQUENCE [LARGE SCALE GENOMIC DNA]</scope>
    <source>
        <strain evidence="1 2">PRI2</strain>
    </source>
</reference>
<evidence type="ECO:0000313" key="2">
    <source>
        <dbReference type="Proteomes" id="UP000298493"/>
    </source>
</evidence>
<comment type="caution">
    <text evidence="1">The sequence shown here is derived from an EMBL/GenBank/DDBJ whole genome shotgun (WGS) entry which is preliminary data.</text>
</comment>
<name>A0A4Z1PDJ1_9PEZI</name>
<dbReference type="Proteomes" id="UP000298493">
    <property type="component" value="Unassembled WGS sequence"/>
</dbReference>
<evidence type="ECO:0000313" key="1">
    <source>
        <dbReference type="EMBL" id="TID23306.1"/>
    </source>
</evidence>
<keyword evidence="2" id="KW-1185">Reference proteome</keyword>
<accession>A0A4Z1PDJ1</accession>
<protein>
    <submittedName>
        <fullName evidence="1">Uncharacterized protein</fullName>
    </submittedName>
</protein>
<sequence>MSGLSYFETDRIASDICTWTTLSQSITDLEEAYVFLVANYKSLSPGAKKDKVVERLRNARLAIEFFRVALCAMSGILRVAAGPQHTENWDKYFQMTLAPKDAFGPDDVPSAYEEDNRAHISVVMGIRAVSVMMAAALADGEILSFRSPLAKRKYGPGKFLTAKQHRENLVNNEKHQVSFGEDTERLETARYNIVVHDQLVMKDEMDDIKNAQSRESLSIGLKNVTRAADILIRVARELERPNY</sequence>
<proteinExistence type="predicted"/>
<gene>
    <name evidence="1" type="ORF">E6O75_ATG02942</name>
</gene>
<organism evidence="1 2">
    <name type="scientific">Venturia nashicola</name>
    <dbReference type="NCBI Taxonomy" id="86259"/>
    <lineage>
        <taxon>Eukaryota</taxon>
        <taxon>Fungi</taxon>
        <taxon>Dikarya</taxon>
        <taxon>Ascomycota</taxon>
        <taxon>Pezizomycotina</taxon>
        <taxon>Dothideomycetes</taxon>
        <taxon>Pleosporomycetidae</taxon>
        <taxon>Venturiales</taxon>
        <taxon>Venturiaceae</taxon>
        <taxon>Venturia</taxon>
    </lineage>
</organism>
<dbReference type="EMBL" id="SNSC02000006">
    <property type="protein sequence ID" value="TID23306.1"/>
    <property type="molecule type" value="Genomic_DNA"/>
</dbReference>
<dbReference type="AlphaFoldDB" id="A0A4Z1PDJ1"/>